<dbReference type="Proteomes" id="UP000008372">
    <property type="component" value="Unassembled WGS sequence"/>
</dbReference>
<accession>A0ABQ0I148</accession>
<keyword evidence="4" id="KW-1185">Reference proteome</keyword>
<dbReference type="InterPro" id="IPR013762">
    <property type="entry name" value="Integrase-like_cat_sf"/>
</dbReference>
<evidence type="ECO:0000313" key="3">
    <source>
        <dbReference type="EMBL" id="GAC03048.1"/>
    </source>
</evidence>
<dbReference type="EMBL" id="BAEK01000005">
    <property type="protein sequence ID" value="GAC03048.1"/>
    <property type="molecule type" value="Genomic_DNA"/>
</dbReference>
<organism evidence="3 4">
    <name type="scientific">Paraglaciecola agarilytica NO2</name>
    <dbReference type="NCBI Taxonomy" id="1125747"/>
    <lineage>
        <taxon>Bacteria</taxon>
        <taxon>Pseudomonadati</taxon>
        <taxon>Pseudomonadota</taxon>
        <taxon>Gammaproteobacteria</taxon>
        <taxon>Alteromonadales</taxon>
        <taxon>Alteromonadaceae</taxon>
        <taxon>Paraglaciecola</taxon>
    </lineage>
</organism>
<dbReference type="Gene3D" id="1.10.443.10">
    <property type="entry name" value="Intergrase catalytic core"/>
    <property type="match status" value="1"/>
</dbReference>
<evidence type="ECO:0000313" key="4">
    <source>
        <dbReference type="Proteomes" id="UP000008372"/>
    </source>
</evidence>
<evidence type="ECO:0008006" key="5">
    <source>
        <dbReference type="Google" id="ProtNLM"/>
    </source>
</evidence>
<dbReference type="RefSeq" id="WP_008301890.1">
    <property type="nucleotide sequence ID" value="NZ_BAEK01000005.1"/>
</dbReference>
<name>A0ABQ0I148_9ALTE</name>
<gene>
    <name evidence="3" type="ORF">GAGA_0183</name>
</gene>
<protein>
    <recommendedName>
        <fullName evidence="5">Tyr recombinase domain-containing protein</fullName>
    </recommendedName>
</protein>
<feature type="compositionally biased region" description="Basic residues" evidence="2">
    <location>
        <begin position="685"/>
        <end position="699"/>
    </location>
</feature>
<comment type="caution">
    <text evidence="3">The sequence shown here is derived from an EMBL/GenBank/DDBJ whole genome shotgun (WGS) entry which is preliminary data.</text>
</comment>
<keyword evidence="1" id="KW-0233">DNA recombination</keyword>
<reference evidence="3 4" key="1">
    <citation type="journal article" date="2014" name="Environ. Microbiol.">
        <title>Comparative genomics of the marine bacterial genus Glaciecola reveals the high degree of genomic diversity and genomic characteristic for cold adaptation.</title>
        <authorList>
            <person name="Qin Q.L."/>
            <person name="Xie B.B."/>
            <person name="Yu Y."/>
            <person name="Shu Y.L."/>
            <person name="Rong J.C."/>
            <person name="Zhang Y.J."/>
            <person name="Zhao D.L."/>
            <person name="Chen X.L."/>
            <person name="Zhang X.Y."/>
            <person name="Chen B."/>
            <person name="Zhou B.C."/>
            <person name="Zhang Y.Z."/>
        </authorList>
    </citation>
    <scope>NUCLEOTIDE SEQUENCE [LARGE SCALE GENOMIC DNA]</scope>
    <source>
        <strain evidence="3 4">NO2</strain>
    </source>
</reference>
<dbReference type="InterPro" id="IPR011010">
    <property type="entry name" value="DNA_brk_join_enz"/>
</dbReference>
<feature type="region of interest" description="Disordered" evidence="2">
    <location>
        <begin position="683"/>
        <end position="707"/>
    </location>
</feature>
<evidence type="ECO:0000256" key="2">
    <source>
        <dbReference type="SAM" id="MobiDB-lite"/>
    </source>
</evidence>
<evidence type="ECO:0000256" key="1">
    <source>
        <dbReference type="ARBA" id="ARBA00023172"/>
    </source>
</evidence>
<dbReference type="SUPFAM" id="SSF56349">
    <property type="entry name" value="DNA breaking-rejoining enzymes"/>
    <property type="match status" value="1"/>
</dbReference>
<proteinExistence type="predicted"/>
<sequence length="787" mass="89748">MLNNVQYQFLDADQPEKIISEHEDLLVENAKQLAVTDEKLALEGTVLKFWAVIEGAKANESVKQEGTVDLKNIWIPGAAGWQHPVPILLFPDYAKVLIEIVDVYANNAKHTPTFVKTGLMSQLTVAAQFIEYMCLHGHLRLRSIPETQISEMLDSLKQGGIPVALQLHERVNTLIDRLIEKDELDPFLCRSHDYPHSSVVSLRVRLIAQHIGCVSLENQVPRSTYKKVADHLETQGRKVTKHFANKGAPTPSQPSAKSLNNWFGTWNRFAKLDSRDQMQFIPFPNPYSLSKRIGTTPRRTKNLDVKEVIALLGGSHKWVFEYAPLIISTVKEVTSLKNKELSAGLKDRTLTECRFPEYLGKSQKIKKLEKLTGLEVHKTSLTISRNATDKFSITGICTLLMTACYIVLQTYNARRQAEIQSPLIGITEEHFRCANKRLNWYQANFYNEKNRKRRWYTLNNGSTKAIQCLIALKKAWQPNGVEGLFIVPNFRLNEDESFGFYKYHFNKGKDSKITGNAFLQLMLGDQLDTKSHPFRRIYAVIYHYQYKNADLLALCHQLGHIDPDHTMVYVTEPEARDVHEQLHHKVKFIKDEAAESTIALKEENKALDKVIEEVGVEATAKDIAALLMGSEEMAGKYPAYLKKVYRTLHQSVTFNNLTNDRFGRDFKDLSVNDKSKAMAQVLGSRGHKRRPKAHATCHRRQGDSNGNEAPCEPFKCSSCPYQEIKRTQLTILKEDLGILLKKQSDFSLLPVERLRAKSDVSNLSILIKHHERTMERNKTLFAEGDQR</sequence>